<feature type="zinc finger region" description="C3H1-type" evidence="5">
    <location>
        <begin position="155"/>
        <end position="183"/>
    </location>
</feature>
<evidence type="ECO:0000256" key="4">
    <source>
        <dbReference type="ARBA" id="ARBA00022833"/>
    </source>
</evidence>
<dbReference type="SUPFAM" id="SSF90229">
    <property type="entry name" value="CCCH zinc finger"/>
    <property type="match status" value="2"/>
</dbReference>
<proteinExistence type="predicted"/>
<name>A0A1R3JZ54_9ROSI</name>
<accession>A0A1R3JZ54</accession>
<dbReference type="InterPro" id="IPR036855">
    <property type="entry name" value="Znf_CCCH_sf"/>
</dbReference>
<dbReference type="Proteomes" id="UP000187203">
    <property type="component" value="Unassembled WGS sequence"/>
</dbReference>
<dbReference type="PROSITE" id="PS50103">
    <property type="entry name" value="ZF_C3H1"/>
    <property type="match status" value="2"/>
</dbReference>
<evidence type="ECO:0000256" key="3">
    <source>
        <dbReference type="ARBA" id="ARBA00022771"/>
    </source>
</evidence>
<dbReference type="STRING" id="93759.A0A1R3JZ54"/>
<keyword evidence="1 5" id="KW-0479">Metal-binding</keyword>
<dbReference type="EMBL" id="AWUE01014980">
    <property type="protein sequence ID" value="OMP00123.1"/>
    <property type="molecule type" value="Genomic_DNA"/>
</dbReference>
<dbReference type="InterPro" id="IPR000571">
    <property type="entry name" value="Znf_CCCH"/>
</dbReference>
<evidence type="ECO:0000256" key="5">
    <source>
        <dbReference type="PROSITE-ProRule" id="PRU00723"/>
    </source>
</evidence>
<dbReference type="InterPro" id="IPR041367">
    <property type="entry name" value="Znf-CCCH_4"/>
</dbReference>
<dbReference type="OrthoDB" id="410307at2759"/>
<dbReference type="AlphaFoldDB" id="A0A1R3JZ54"/>
<evidence type="ECO:0000313" key="8">
    <source>
        <dbReference type="Proteomes" id="UP000187203"/>
    </source>
</evidence>
<dbReference type="GO" id="GO:0003729">
    <property type="term" value="F:mRNA binding"/>
    <property type="evidence" value="ECO:0007669"/>
    <property type="project" value="InterPro"/>
</dbReference>
<feature type="domain" description="C3H1-type" evidence="6">
    <location>
        <begin position="79"/>
        <end position="107"/>
    </location>
</feature>
<organism evidence="7 8">
    <name type="scientific">Corchorus olitorius</name>
    <dbReference type="NCBI Taxonomy" id="93759"/>
    <lineage>
        <taxon>Eukaryota</taxon>
        <taxon>Viridiplantae</taxon>
        <taxon>Streptophyta</taxon>
        <taxon>Embryophyta</taxon>
        <taxon>Tracheophyta</taxon>
        <taxon>Spermatophyta</taxon>
        <taxon>Magnoliopsida</taxon>
        <taxon>eudicotyledons</taxon>
        <taxon>Gunneridae</taxon>
        <taxon>Pentapetalae</taxon>
        <taxon>rosids</taxon>
        <taxon>malvids</taxon>
        <taxon>Malvales</taxon>
        <taxon>Malvaceae</taxon>
        <taxon>Grewioideae</taxon>
        <taxon>Apeibeae</taxon>
        <taxon>Corchorus</taxon>
    </lineage>
</organism>
<evidence type="ECO:0000256" key="2">
    <source>
        <dbReference type="ARBA" id="ARBA00022737"/>
    </source>
</evidence>
<evidence type="ECO:0000313" key="7">
    <source>
        <dbReference type="EMBL" id="OMP00123.1"/>
    </source>
</evidence>
<sequence>MNISSDVYKPMLQCQAQNPIQEKNLGISSHIENPSFKKRRIFESFAPNQWVPGPGAIKEVATGSFKLTQSGSQLQGFANDSRNLCRMFLSGINCTYGDKCRFLHVNPGKSKGISMINSVPGVAPLNQDRRSGEFDCKGYVGSLRVGDQGNSKLASWKTKLCNNWKMTGGCPFGNSCCFAHGPAELQNNGGYFALESWVVPTCALKNVQNDSIGNGNHFKQQLQETKVSLKRKQVIKLCDIYADWLEGLTILPTPSFK</sequence>
<dbReference type="Pfam" id="PF00642">
    <property type="entry name" value="zf-CCCH"/>
    <property type="match status" value="1"/>
</dbReference>
<feature type="zinc finger region" description="C3H1-type" evidence="5">
    <location>
        <begin position="79"/>
        <end position="107"/>
    </location>
</feature>
<evidence type="ECO:0000259" key="6">
    <source>
        <dbReference type="PROSITE" id="PS50103"/>
    </source>
</evidence>
<gene>
    <name evidence="7" type="ORF">COLO4_12901</name>
</gene>
<reference evidence="8" key="1">
    <citation type="submission" date="2013-09" db="EMBL/GenBank/DDBJ databases">
        <title>Corchorus olitorius genome sequencing.</title>
        <authorList>
            <person name="Alam M."/>
            <person name="Haque M.S."/>
            <person name="Islam M.S."/>
            <person name="Emdad E.M."/>
            <person name="Islam M.M."/>
            <person name="Ahmed B."/>
            <person name="Halim A."/>
            <person name="Hossen Q.M.M."/>
            <person name="Hossain M.Z."/>
            <person name="Ahmed R."/>
            <person name="Khan M.M."/>
            <person name="Islam R."/>
            <person name="Rashid M.M."/>
            <person name="Khan S.A."/>
            <person name="Rahman M.S."/>
            <person name="Alam M."/>
            <person name="Yahiya A.S."/>
            <person name="Khan M.S."/>
            <person name="Azam M.S."/>
            <person name="Haque T."/>
            <person name="Lashkar M.Z.H."/>
            <person name="Akhand A.I."/>
            <person name="Morshed G."/>
            <person name="Roy S."/>
            <person name="Uddin K.S."/>
            <person name="Rabeya T."/>
            <person name="Hossain A.S."/>
            <person name="Chowdhury A."/>
            <person name="Snigdha A.R."/>
            <person name="Mortoza M.S."/>
            <person name="Matin S.A."/>
            <person name="Hoque S.M.E."/>
            <person name="Islam M.K."/>
            <person name="Roy D.K."/>
            <person name="Haider R."/>
            <person name="Moosa M.M."/>
            <person name="Elias S.M."/>
            <person name="Hasan A.M."/>
            <person name="Jahan S."/>
            <person name="Shafiuddin M."/>
            <person name="Mahmood N."/>
            <person name="Shommy N.S."/>
        </authorList>
    </citation>
    <scope>NUCLEOTIDE SEQUENCE [LARGE SCALE GENOMIC DNA]</scope>
    <source>
        <strain evidence="8">cv. O-4</strain>
    </source>
</reference>
<keyword evidence="4 5" id="KW-0862">Zinc</keyword>
<dbReference type="GO" id="GO:0006355">
    <property type="term" value="P:regulation of DNA-templated transcription"/>
    <property type="evidence" value="ECO:0007669"/>
    <property type="project" value="UniProtKB-ARBA"/>
</dbReference>
<dbReference type="PANTHER" id="PTHR12547">
    <property type="entry name" value="CCCH ZINC FINGER/TIS11-RELATED"/>
    <property type="match status" value="1"/>
</dbReference>
<dbReference type="FunFam" id="4.10.1000.10:FF:000003">
    <property type="entry name" value="Zinc finger CCCH domain-containing protein"/>
    <property type="match status" value="1"/>
</dbReference>
<dbReference type="InterPro" id="IPR045877">
    <property type="entry name" value="ZFP36-like"/>
</dbReference>
<keyword evidence="3 5" id="KW-0863">Zinc-finger</keyword>
<comment type="caution">
    <text evidence="7">The sequence shown here is derived from an EMBL/GenBank/DDBJ whole genome shotgun (WGS) entry which is preliminary data.</text>
</comment>
<keyword evidence="2" id="KW-0677">Repeat</keyword>
<dbReference type="Pfam" id="PF18044">
    <property type="entry name" value="zf-CCCH_4"/>
    <property type="match status" value="1"/>
</dbReference>
<dbReference type="GO" id="GO:0008270">
    <property type="term" value="F:zinc ion binding"/>
    <property type="evidence" value="ECO:0007669"/>
    <property type="project" value="UniProtKB-KW"/>
</dbReference>
<evidence type="ECO:0000256" key="1">
    <source>
        <dbReference type="ARBA" id="ARBA00022723"/>
    </source>
</evidence>
<dbReference type="Gene3D" id="4.10.1000.10">
    <property type="entry name" value="Zinc finger, CCCH-type"/>
    <property type="match status" value="2"/>
</dbReference>
<protein>
    <submittedName>
        <fullName evidence="7">Zinc finger, CCCH-type</fullName>
    </submittedName>
</protein>
<feature type="domain" description="C3H1-type" evidence="6">
    <location>
        <begin position="155"/>
        <end position="183"/>
    </location>
</feature>
<dbReference type="PANTHER" id="PTHR12547:SF18">
    <property type="entry name" value="PROTEIN TIS11"/>
    <property type="match status" value="1"/>
</dbReference>
<keyword evidence="8" id="KW-1185">Reference proteome</keyword>
<dbReference type="SMART" id="SM00356">
    <property type="entry name" value="ZnF_C3H1"/>
    <property type="match status" value="2"/>
</dbReference>